<comment type="subcellular location">
    <subcellularLocation>
        <location evidence="1">Endoplasmic reticulum membrane</location>
        <topology evidence="1">Multi-pass membrane protein</topology>
    </subcellularLocation>
</comment>
<dbReference type="InterPro" id="IPR017850">
    <property type="entry name" value="Alkaline_phosphatase_core_sf"/>
</dbReference>
<evidence type="ECO:0000256" key="7">
    <source>
        <dbReference type="ARBA" id="ARBA00022824"/>
    </source>
</evidence>
<evidence type="ECO:0000256" key="9">
    <source>
        <dbReference type="ARBA" id="ARBA00023136"/>
    </source>
</evidence>
<keyword evidence="9 11" id="KW-0472">Membrane</keyword>
<dbReference type="Gene3D" id="3.40.720.10">
    <property type="entry name" value="Alkaline Phosphatase, subunit A"/>
    <property type="match status" value="1"/>
</dbReference>
<dbReference type="GO" id="GO:0005789">
    <property type="term" value="C:endoplasmic reticulum membrane"/>
    <property type="evidence" value="ECO:0007669"/>
    <property type="project" value="UniProtKB-SubCell"/>
</dbReference>
<feature type="transmembrane region" description="Helical" evidence="11">
    <location>
        <begin position="728"/>
        <end position="748"/>
    </location>
</feature>
<protein>
    <submittedName>
        <fullName evidence="12">GPI ethanolamine phosphate transferase 3 isoform 1</fullName>
    </submittedName>
</protein>
<dbReference type="InterPro" id="IPR039524">
    <property type="entry name" value="PIGO/GPI13"/>
</dbReference>
<dbReference type="GO" id="GO:0006506">
    <property type="term" value="P:GPI anchor biosynthetic process"/>
    <property type="evidence" value="ECO:0007669"/>
    <property type="project" value="UniProtKB-UniPathway"/>
</dbReference>
<dbReference type="OrthoDB" id="272139at2759"/>
<evidence type="ECO:0000256" key="8">
    <source>
        <dbReference type="ARBA" id="ARBA00022989"/>
    </source>
</evidence>
<evidence type="ECO:0000256" key="1">
    <source>
        <dbReference type="ARBA" id="ARBA00004477"/>
    </source>
</evidence>
<evidence type="ECO:0000256" key="2">
    <source>
        <dbReference type="ARBA" id="ARBA00004687"/>
    </source>
</evidence>
<dbReference type="EMBL" id="SKCS01000138">
    <property type="protein sequence ID" value="TNN15973.1"/>
    <property type="molecule type" value="Genomic_DNA"/>
</dbReference>
<feature type="transmembrane region" description="Helical" evidence="11">
    <location>
        <begin position="769"/>
        <end position="792"/>
    </location>
</feature>
<dbReference type="InterPro" id="IPR037675">
    <property type="entry name" value="PIG-O_N"/>
</dbReference>
<evidence type="ECO:0000256" key="3">
    <source>
        <dbReference type="ARBA" id="ARBA00008695"/>
    </source>
</evidence>
<dbReference type="GO" id="GO:0051377">
    <property type="term" value="F:mannose-ethanolamine phosphotransferase activity"/>
    <property type="evidence" value="ECO:0007669"/>
    <property type="project" value="InterPro"/>
</dbReference>
<evidence type="ECO:0000256" key="10">
    <source>
        <dbReference type="ARBA" id="ARBA00023180"/>
    </source>
</evidence>
<evidence type="ECO:0000313" key="12">
    <source>
        <dbReference type="EMBL" id="TNN15974.1"/>
    </source>
</evidence>
<feature type="transmembrane region" description="Helical" evidence="11">
    <location>
        <begin position="838"/>
        <end position="857"/>
    </location>
</feature>
<feature type="transmembrane region" description="Helical" evidence="11">
    <location>
        <begin position="692"/>
        <end position="708"/>
    </location>
</feature>
<evidence type="ECO:0000256" key="6">
    <source>
        <dbReference type="ARBA" id="ARBA00022692"/>
    </source>
</evidence>
<keyword evidence="8 11" id="KW-1133">Transmembrane helix</keyword>
<evidence type="ECO:0000256" key="5">
    <source>
        <dbReference type="ARBA" id="ARBA00022679"/>
    </source>
</evidence>
<proteinExistence type="inferred from homology"/>
<name>A0A4Z2DHK3_SCHJA</name>
<keyword evidence="4" id="KW-0337">GPI-anchor biosynthesis</keyword>
<keyword evidence="7" id="KW-0256">Endoplasmic reticulum</keyword>
<comment type="similarity">
    <text evidence="3">Belongs to the PIGG/PIGN/PIGO family. PIGO subfamily.</text>
</comment>
<comment type="caution">
    <text evidence="12">The sequence shown here is derived from an EMBL/GenBank/DDBJ whole genome shotgun (WGS) entry which is preliminary data.</text>
</comment>
<feature type="transmembrane region" description="Helical" evidence="11">
    <location>
        <begin position="598"/>
        <end position="616"/>
    </location>
</feature>
<dbReference type="EMBL" id="SKCS01000138">
    <property type="protein sequence ID" value="TNN15974.1"/>
    <property type="molecule type" value="Genomic_DNA"/>
</dbReference>
<dbReference type="CDD" id="cd16023">
    <property type="entry name" value="GPI_EPT_3"/>
    <property type="match status" value="1"/>
</dbReference>
<keyword evidence="13" id="KW-1185">Reference proteome</keyword>
<dbReference type="Pfam" id="PF01663">
    <property type="entry name" value="Phosphodiest"/>
    <property type="match status" value="1"/>
</dbReference>
<organism evidence="12 13">
    <name type="scientific">Schistosoma japonicum</name>
    <name type="common">Blood fluke</name>
    <dbReference type="NCBI Taxonomy" id="6182"/>
    <lineage>
        <taxon>Eukaryota</taxon>
        <taxon>Metazoa</taxon>
        <taxon>Spiralia</taxon>
        <taxon>Lophotrochozoa</taxon>
        <taxon>Platyhelminthes</taxon>
        <taxon>Trematoda</taxon>
        <taxon>Digenea</taxon>
        <taxon>Strigeidida</taxon>
        <taxon>Schistosomatoidea</taxon>
        <taxon>Schistosomatidae</taxon>
        <taxon>Schistosoma</taxon>
    </lineage>
</organism>
<dbReference type="EMBL" id="SKCS01000138">
    <property type="protein sequence ID" value="TNN15971.1"/>
    <property type="molecule type" value="Genomic_DNA"/>
</dbReference>
<feature type="transmembrane region" description="Helical" evidence="11">
    <location>
        <begin position="798"/>
        <end position="817"/>
    </location>
</feature>
<keyword evidence="6 11" id="KW-0812">Transmembrane</keyword>
<comment type="pathway">
    <text evidence="2">Glycolipid biosynthesis; glycosylphosphatidylinositol-anchor biosynthesis.</text>
</comment>
<evidence type="ECO:0000313" key="13">
    <source>
        <dbReference type="Proteomes" id="UP000311919"/>
    </source>
</evidence>
<dbReference type="UniPathway" id="UPA00196"/>
<keyword evidence="10" id="KW-0325">Glycoprotein</keyword>
<feature type="transmembrane region" description="Helical" evidence="11">
    <location>
        <begin position="947"/>
        <end position="968"/>
    </location>
</feature>
<evidence type="ECO:0000256" key="11">
    <source>
        <dbReference type="SAM" id="Phobius"/>
    </source>
</evidence>
<feature type="transmembrane region" description="Helical" evidence="11">
    <location>
        <begin position="648"/>
        <end position="671"/>
    </location>
</feature>
<dbReference type="PANTHER" id="PTHR23071:SF1">
    <property type="entry name" value="GPI ETHANOLAMINE PHOSPHATE TRANSFERASE 3"/>
    <property type="match status" value="1"/>
</dbReference>
<dbReference type="Proteomes" id="UP000311919">
    <property type="component" value="Unassembled WGS sequence"/>
</dbReference>
<feature type="transmembrane region" description="Helical" evidence="11">
    <location>
        <begin position="521"/>
        <end position="540"/>
    </location>
</feature>
<feature type="transmembrane region" description="Helical" evidence="11">
    <location>
        <begin position="468"/>
        <end position="486"/>
    </location>
</feature>
<feature type="transmembrane region" description="Helical" evidence="11">
    <location>
        <begin position="892"/>
        <end position="913"/>
    </location>
</feature>
<dbReference type="SUPFAM" id="SSF53649">
    <property type="entry name" value="Alkaline phosphatase-like"/>
    <property type="match status" value="1"/>
</dbReference>
<feature type="transmembrane region" description="Helical" evidence="11">
    <location>
        <begin position="439"/>
        <end position="456"/>
    </location>
</feature>
<dbReference type="EMBL" id="SKCS01000138">
    <property type="protein sequence ID" value="TNN15975.1"/>
    <property type="molecule type" value="Genomic_DNA"/>
</dbReference>
<evidence type="ECO:0000256" key="4">
    <source>
        <dbReference type="ARBA" id="ARBA00022502"/>
    </source>
</evidence>
<sequence>MNIVTNKTSFLLKIPSIIVIFFGIYIFLHGFLLNRSEIHNEANEKLQLSVRYPSSVVKHNRIILLLVDAFSYEFIQQNNTENHLRKYFSRDFQNPYLPLRDTLSKASFVGKFVADPPTTTLQRLKALMTGSMPTFIDAGMNFGGDKVMEDNLLKRWNNAGKQILFVGDETWIDLFPDYFTHYKSYPSFNVKDLDTVDRGVENYILHVLNNTTSGWNNRTVDHNLPQMHWDILIGHMLGIDHCGHTYGPAHPEMMRKLDELNNFIQLIISKLQPTDILFILGDHGMTRSGDHGGDSNAELEAALIVFNPNQSSLNIEINSDKQTTKRLAQIDLVPTLSLLTNVPIPYSNLGVLYDGLLGHCDNFHQGLVLNFIQMFTYTANYFYNVSRLPLSSYLLSNMNRVIENSIYDWVDQMNNDQLISILNELQTVFRIHWTQFNELRIFLGVILTIVSLYSLFLSIETMPNIKHIHIRNALLCSTGIFSFFYMHRNDSMYLLCLIISMLITLLFLIQKNAAQWIFAHFSNNLISFVLLLLLSLSYLSNSLLIYEFHITFYFIQTILLICVINSMLMLLSINITTYSNNHYSNSLKFFHSSRSSSVFFLCLLLLFRLVIYHFLICREELNFTSLCRSNLNLWIGKHLSKLNPINEFYPIGVMRLIGAILMLFTCLYVYWRLLYNCCVDSHQSNRIYWKKLSLVILIGSLFSFLWMIDSTESLNWIGFIQKHKLHTIRIWIARFLLMIICYIFHRLTQSPCYLLQQMNLMSSNDFGNILYLYTLWTTTCLIVLPLLFLLVFLNEFNIVWLLVIIILVQLFTPMTTTNSNQLNKCNENLLLLQVPKNCISWMLAVFLCLLDNISFFITGHQPTLSGIPWDAAYAAYEGDHNTRWLPGLTVLLHLYSGPILVAFSLPTILILSLRFHHHNHKMMIHSIYVNKSSNTPIYRFIDALDLLMWRFIISKSVLTLGCMLSTGILRRHLMVWKIFAPRLLFSILSLLISVVCLPLTRFVIVRCFHNRNFLK</sequence>
<dbReference type="AlphaFoldDB" id="A0A4Z2DHK3"/>
<feature type="transmembrane region" description="Helical" evidence="11">
    <location>
        <begin position="492"/>
        <end position="509"/>
    </location>
</feature>
<keyword evidence="5 12" id="KW-0808">Transferase</keyword>
<feature type="transmembrane region" description="Helical" evidence="11">
    <location>
        <begin position="552"/>
        <end position="577"/>
    </location>
</feature>
<accession>A0A4Z2DHK3</accession>
<dbReference type="PANTHER" id="PTHR23071">
    <property type="entry name" value="PHOSPHATIDYLINOSITOL GLYCAN"/>
    <property type="match status" value="1"/>
</dbReference>
<dbReference type="EMBL" id="SKCS01000138">
    <property type="protein sequence ID" value="TNN15972.1"/>
    <property type="molecule type" value="Genomic_DNA"/>
</dbReference>
<feature type="transmembrane region" description="Helical" evidence="11">
    <location>
        <begin position="983"/>
        <end position="1005"/>
    </location>
</feature>
<dbReference type="InterPro" id="IPR002591">
    <property type="entry name" value="Phosphodiest/P_Trfase"/>
</dbReference>
<dbReference type="STRING" id="6182.A0A4Z2DHK3"/>
<feature type="transmembrane region" description="Helical" evidence="11">
    <location>
        <begin position="12"/>
        <end position="33"/>
    </location>
</feature>
<gene>
    <name evidence="12" type="ORF">EWB00_000889</name>
</gene>
<reference evidence="12 13" key="1">
    <citation type="submission" date="2019-03" db="EMBL/GenBank/DDBJ databases">
        <title>An improved genome assembly of the fluke Schistosoma japonicum.</title>
        <authorList>
            <person name="Hu W."/>
            <person name="Luo F."/>
            <person name="Yin M."/>
            <person name="Mo X."/>
            <person name="Sun C."/>
            <person name="Wu Q."/>
            <person name="Zhu B."/>
            <person name="Xiang M."/>
            <person name="Wang J."/>
            <person name="Wang Y."/>
            <person name="Zhang T."/>
            <person name="Xu B."/>
            <person name="Zheng H."/>
            <person name="Feng Z."/>
        </authorList>
    </citation>
    <scope>NUCLEOTIDE SEQUENCE [LARGE SCALE GENOMIC DNA]</scope>
    <source>
        <strain evidence="12">HuSjv2</strain>
        <tissue evidence="12">Worms</tissue>
    </source>
</reference>